<evidence type="ECO:0000259" key="2">
    <source>
        <dbReference type="Pfam" id="PF10708"/>
    </source>
</evidence>
<keyword evidence="4" id="KW-1185">Reference proteome</keyword>
<feature type="region of interest" description="Disordered" evidence="1">
    <location>
        <begin position="26"/>
        <end position="76"/>
    </location>
</feature>
<sequence length="109" mass="12771">MDAWHEQAYQQAAKRYQEIHQKTVAQHREITERNRQISERNRHARQRRQIASSQGLSRSGSQREAERAARLNAPATSSAMPVAGWYEDPWGHAFARWWDGTQWTNQTRG</sequence>
<proteinExistence type="predicted"/>
<feature type="domain" description="DUF2510" evidence="2">
    <location>
        <begin position="83"/>
        <end position="108"/>
    </location>
</feature>
<feature type="compositionally biased region" description="Basic and acidic residues" evidence="1">
    <location>
        <begin position="26"/>
        <end position="41"/>
    </location>
</feature>
<dbReference type="EMBL" id="AP024828">
    <property type="protein sequence ID" value="BCZ23711.1"/>
    <property type="molecule type" value="Genomic_DNA"/>
</dbReference>
<accession>A0ABN6IMV0</accession>
<evidence type="ECO:0000256" key="1">
    <source>
        <dbReference type="SAM" id="MobiDB-lite"/>
    </source>
</evidence>
<dbReference type="Pfam" id="PF10708">
    <property type="entry name" value="DUF2510"/>
    <property type="match status" value="1"/>
</dbReference>
<dbReference type="Proteomes" id="UP000826012">
    <property type="component" value="Chromosome"/>
</dbReference>
<evidence type="ECO:0000313" key="4">
    <source>
        <dbReference type="Proteomes" id="UP000826012"/>
    </source>
</evidence>
<dbReference type="InterPro" id="IPR018929">
    <property type="entry name" value="DUF2510"/>
</dbReference>
<gene>
    <name evidence="3" type="ORF">MTY59_35660</name>
</gene>
<name>A0ABN6IMV0_9MYCO</name>
<reference evidence="3 4" key="1">
    <citation type="submission" date="2021-07" db="EMBL/GenBank/DDBJ databases">
        <title>Complete genome sequence of nontuberculous Mycobacterium sp. TY59.</title>
        <authorList>
            <person name="Fukushima K."/>
        </authorList>
    </citation>
    <scope>NUCLEOTIDE SEQUENCE [LARGE SCALE GENOMIC DNA]</scope>
    <source>
        <strain evidence="3 4">TY59</strain>
    </source>
</reference>
<reference evidence="3 4" key="2">
    <citation type="submission" date="2021-07" db="EMBL/GenBank/DDBJ databases">
        <authorList>
            <person name="Matsumoto Y."/>
            <person name="Motooka D."/>
            <person name="Nakamura S."/>
        </authorList>
    </citation>
    <scope>NUCLEOTIDE SEQUENCE [LARGE SCALE GENOMIC DNA]</scope>
    <source>
        <strain evidence="3 4">TY59</strain>
    </source>
</reference>
<organism evidence="3 4">
    <name type="scientific">Mycobacterium senriense</name>
    <dbReference type="NCBI Taxonomy" id="2775496"/>
    <lineage>
        <taxon>Bacteria</taxon>
        <taxon>Bacillati</taxon>
        <taxon>Actinomycetota</taxon>
        <taxon>Actinomycetes</taxon>
        <taxon>Mycobacteriales</taxon>
        <taxon>Mycobacteriaceae</taxon>
        <taxon>Mycobacterium</taxon>
        <taxon>Mycobacterium avium complex (MAC)</taxon>
    </lineage>
</organism>
<evidence type="ECO:0000313" key="3">
    <source>
        <dbReference type="EMBL" id="BCZ23711.1"/>
    </source>
</evidence>
<protein>
    <recommendedName>
        <fullName evidence="2">DUF2510 domain-containing protein</fullName>
    </recommendedName>
</protein>